<feature type="region of interest" description="Disordered" evidence="3">
    <location>
        <begin position="3777"/>
        <end position="3821"/>
    </location>
</feature>
<feature type="region of interest" description="Disordered" evidence="3">
    <location>
        <begin position="3054"/>
        <end position="3095"/>
    </location>
</feature>
<organism evidence="4 5">
    <name type="scientific">Plasmodium ovale curtisi</name>
    <dbReference type="NCBI Taxonomy" id="864141"/>
    <lineage>
        <taxon>Eukaryota</taxon>
        <taxon>Sar</taxon>
        <taxon>Alveolata</taxon>
        <taxon>Apicomplexa</taxon>
        <taxon>Aconoidasida</taxon>
        <taxon>Haemosporida</taxon>
        <taxon>Plasmodiidae</taxon>
        <taxon>Plasmodium</taxon>
        <taxon>Plasmodium (Plasmodium)</taxon>
    </lineage>
</organism>
<feature type="region of interest" description="Disordered" evidence="3">
    <location>
        <begin position="2591"/>
        <end position="2620"/>
    </location>
</feature>
<feature type="region of interest" description="Disordered" evidence="3">
    <location>
        <begin position="6322"/>
        <end position="6343"/>
    </location>
</feature>
<feature type="compositionally biased region" description="Basic and acidic residues" evidence="3">
    <location>
        <begin position="1344"/>
        <end position="1358"/>
    </location>
</feature>
<feature type="region of interest" description="Disordered" evidence="3">
    <location>
        <begin position="1680"/>
        <end position="1702"/>
    </location>
</feature>
<name>A0A1A8WT93_PLAOA</name>
<feature type="compositionally biased region" description="Basic and acidic residues" evidence="3">
    <location>
        <begin position="333"/>
        <end position="345"/>
    </location>
</feature>
<feature type="compositionally biased region" description="Basic and acidic residues" evidence="3">
    <location>
        <begin position="3854"/>
        <end position="3868"/>
    </location>
</feature>
<feature type="compositionally biased region" description="Basic residues" evidence="3">
    <location>
        <begin position="1637"/>
        <end position="1651"/>
    </location>
</feature>
<feature type="region of interest" description="Disordered" evidence="3">
    <location>
        <begin position="3835"/>
        <end position="3894"/>
    </location>
</feature>
<feature type="region of interest" description="Disordered" evidence="3">
    <location>
        <begin position="424"/>
        <end position="474"/>
    </location>
</feature>
<evidence type="ECO:0000313" key="4">
    <source>
        <dbReference type="EMBL" id="SBS96175.1"/>
    </source>
</evidence>
<feature type="region of interest" description="Disordered" evidence="3">
    <location>
        <begin position="5315"/>
        <end position="5344"/>
    </location>
</feature>
<dbReference type="PANTHER" id="PTHR16166:SF93">
    <property type="entry name" value="INTERMEMBRANE LIPID TRANSFER PROTEIN VPS13"/>
    <property type="match status" value="1"/>
</dbReference>
<feature type="compositionally biased region" description="Basic residues" evidence="3">
    <location>
        <begin position="3065"/>
        <end position="3076"/>
    </location>
</feature>
<evidence type="ECO:0000256" key="3">
    <source>
        <dbReference type="SAM" id="MobiDB-lite"/>
    </source>
</evidence>
<evidence type="ECO:0000256" key="2">
    <source>
        <dbReference type="SAM" id="Coils"/>
    </source>
</evidence>
<gene>
    <name evidence="4" type="ORF">POVCU1_031130</name>
</gene>
<dbReference type="PANTHER" id="PTHR16166">
    <property type="entry name" value="VACUOLAR PROTEIN SORTING-ASSOCIATED PROTEIN VPS13"/>
    <property type="match status" value="1"/>
</dbReference>
<proteinExistence type="inferred from homology"/>
<feature type="compositionally biased region" description="Polar residues" evidence="3">
    <location>
        <begin position="5975"/>
        <end position="5990"/>
    </location>
</feature>
<feature type="region of interest" description="Disordered" evidence="3">
    <location>
        <begin position="5971"/>
        <end position="5990"/>
    </location>
</feature>
<protein>
    <recommendedName>
        <fullName evidence="6">Chloroquine resistance marker protein</fullName>
    </recommendedName>
</protein>
<keyword evidence="2" id="KW-0175">Coiled coil</keyword>
<comment type="similarity">
    <text evidence="1">Belongs to the VPS13 family.</text>
</comment>
<feature type="compositionally biased region" description="Basic residues" evidence="3">
    <location>
        <begin position="3777"/>
        <end position="3787"/>
    </location>
</feature>
<dbReference type="GO" id="GO:0006623">
    <property type="term" value="P:protein targeting to vacuole"/>
    <property type="evidence" value="ECO:0007669"/>
    <property type="project" value="TreeGrafter"/>
</dbReference>
<feature type="compositionally biased region" description="Basic and acidic residues" evidence="3">
    <location>
        <begin position="6328"/>
        <end position="6343"/>
    </location>
</feature>
<feature type="compositionally biased region" description="Basic and acidic residues" evidence="3">
    <location>
        <begin position="6947"/>
        <end position="6960"/>
    </location>
</feature>
<reference evidence="5" key="1">
    <citation type="submission" date="2016-05" db="EMBL/GenBank/DDBJ databases">
        <authorList>
            <person name="Naeem Raeece"/>
        </authorList>
    </citation>
    <scope>NUCLEOTIDE SEQUENCE [LARGE SCALE GENOMIC DNA]</scope>
</reference>
<feature type="region of interest" description="Disordered" evidence="3">
    <location>
        <begin position="1635"/>
        <end position="1660"/>
    </location>
</feature>
<feature type="compositionally biased region" description="Basic and acidic residues" evidence="3">
    <location>
        <begin position="1689"/>
        <end position="1702"/>
    </location>
</feature>
<feature type="region of interest" description="Disordered" evidence="3">
    <location>
        <begin position="327"/>
        <end position="358"/>
    </location>
</feature>
<sequence>MIQKFILDILNKILGNFIYGLNDEQFCLSDLLSGKLELTNIHFKQSIIDLIDIPCRLNFGCVGYFKINLPIFYFMKNPINVYIEDVIIVLSTIPSKYLDDKLYKDKYIENKKNYLLSSEYRAIVCSIEGGVIWQMILSLINNINISIKNVHIRIEDFTSNPSNCFSFGISVEELFLSLPKEGLPFKRDGYYTKKNELVNNTMINMITVKRLGVYMDYLDMKKLMSRKQYTEWNDLIINNDDTNDVSCEGNNLAIRKKKNKKRCKQKLHHRKRKNIKTNEENLNDFQNIIKNIKDNFFETRRNQLDIKNMSKINMKIRELNGKILNINRNSSKKTGDEQNREDNSADKNNNAVNAENKKDEKCSLSISNFYNFNLFSKKEEKIVPVMHDLHIDNDVSWIACITKFADSIENSVLKEKKEELIKKKRKRKRNLLDKNKKSKKENNTNSDNIKKEEDNNYKNNVNQIRSNTSLEKNKNAKNEDTNYINKAVSFFSLNSITSVINKKFQNRHNGRETLDEIGNKKEQTLSDGYFTTKENISEFDLRNKTHLCIYKKERKKKMKNFVFLENKNECGEKYYDVIDDYKKISENMHNTHLVKKDDKIYLNFLSDTEKKRVKKRNKIKCAHQTHRHHSVGNSYKPGIELEDKKKGKIIEESRFMKYIKKNEIKEKIRKRKRRKIHSVYLMYEKTYKINKTKLNTFFFFLQLIKNIKHEYIINPNFFEGYGEIYLSLIPTDHGQLPFSRCFSSWGIQKRSEKEFEECLPKLSVFVTLKNIKIIFSDKQILNIVKWVNLNFFTYYIWKAGILSQFEKAKANNEEEIAYINKWVLKLLDTHSSKEEKEEAEKYCEEFENNHSINIINLLRSRAFCKLQELRKEVELKKNSSGTDGRTMENIITSADQKEFNDMLQNDHKDNELKQVANESIHVLKNLMKNQKAYNKIKNSFREKIFTIDICIDICIINSTFLLTIESCTKANAGKVNFVKTYAVLMQCIHYHNQISNTHELKNSMDIEMYPLTVLLLIKNLDNKYIKPEINVLYILTNAEKKNAYENYHKKFLFNVENFEFIKKYNILKRKRENMHHIKSREQSDTLNFGNLRQKLKFLVEDNFFFFPKRENNIYCNELNDIILSDPSLYLRYDNQSYTILEKPDHRLFLHNCAYSIFNINGEIVNSFIDDYFHFTDERAVLSKKKKSAVSFKKKEYFLELGAKYCNDILDNYTTHTNVFVDVQLEKILSFVITKSGKNSEIQGYSLNLNPVKIVSQLTQRFASYEESITKSNLYDSFFVQFDGIQLKRVLNWENAAKSYKTYLDNNFIKPYHKIFHSKNKMFFLSKKDVTENFSFNLKNSKRKDCSNEEEKKTEEGVTNRKRISSANSYGDGYRNSYTKDLTYCQEAHAEDPHSSNDGNKSEIFNLKMNKINYLREGSSDEYNNVEKEKVHHLRSSSCPDNKKSKVVLVPKKGASYDAHKCKEKTSVKDKKYGLFFFQSCAKDFKEEEEEIVKDSNIYKKYENSWKTITNTCSRNDSMYDNDNLNNSTQNSNNSNYVLSMSEKASCTIHLCHIKFNPAYPMFIIKLNEENLYINICDYDIEFFFTIFSYMYEHYNIQELECRKRNILFLKRKIKSLSKLTNKQYKNALDIHNDNPKLLKKKASHRKKKKSTRGNTTDSTNGKIVKVKNISMTDRCNLLNSNAMKQKRVSKNEENNKKKKKEELLYQISPKKSSLYDLQQNESRQLADLIRNVKKGDVSKGKYHACRKNTFVAYLSDSNFRTTQELSISEFQKEFMTNVHKVSIISKHGLHNGNITNNTHMKENCHDNKNENTKDAYKVNTNESNVHQIYRNAILPCALEENERGNISNSNVNNFLNRGDYSDSHLLNDRRATVLRESYYSNDASTISYSVRDNMHEDVRQKCGEKKQIVKIKKKKKKKKLKRKEKGKGRVEAHPPAHTSSDDDSWDDLLENYDTDESLDDNEKTKVQDMLLDIENIKKRLSSNNFIITCSFSLSIQKILIRLWKRKSPLKRQNKSNGLKSFNSFQLAEKYPYFEKKGTEELHDSTNSEREEYNIGKEDNYNFTSVLREHEINKFPNNDVNNIEIGEDDNFFCNNNFITLNECLQTNVFNNMQYVIPLYTFIFSEIFFVAKVEKNNCAYVLYSMNNIDIRDESNIALLSMSSIYHSDSKFIEKGMFSNCNKSMDIDKLDKKKKKERKKKDDFNFGKKENSNMIETDDTFLDYSICNIDLPDLEKTHLVLLYFGSLFKNNHTFKFILNRTKIKIFWEIVDECMSWVLNINELLPKMHTIEEEIIHKLNDSEDKHLYYLQKMQKINYDILYTKRNNNSSILSKRGYKVAIYSLVNDYNLKFENCVEESNQYYDKEGSCNEEITDYTEMEDGQSDDFFLFTNEKLLCDNPNGVIFMSCEMDMYNTMREILYHENYFFNYIFNKVNKEEDINTILWGINLKDDKNDCRINMHKGGKKLHLKKEISHLSSDSTVKTKIQEELKGINNNLDDFSNDIERHVSFDDLYNEKDCQDCAHLKNLDYTAYTKEVCKNSAYPYVHVDIEINYFEFWLALDPIRIPQKRNSYLLTDNAYRMFYSNERKIKRRKTRNKNLSFRAKTKSNTTSSRKRKNNQQPHVKQREYYNFFEKIENSEQFNVEEGGDEDVKEKKIEKKNKFREKIKYCKNMNMDNPYVLATKGCLKSVIFFLLYSEKKNDKRDEAKGVGVIEEQRNNTMLEKLANHWVSMNPQYLNNLENCNSMNNQDEKKKKLKCNLTEMLNYSNLNSVIDVHDLFKSSFMQWINYISSLLPCVVNMNIFLSQITSAISKPVARSPFLKAYIDWNNVQYNNILLQPCRANFSFEMKVPTSQTLIERFLGINKITSVKIARKHNIIYQNEVEGIDMKITFEPIVLNVDSNTLTLLNQLYNIIFDFYNYSSKFYCTKEKEEEEELLRRVILSGNPIYNNFPEFRINDSFYFNVHETSSYMHFSEYSVSSVELPSNESSVEEKINLCSKNNMNRLFVSFRLNSEGKVEKREKKDWERQEEQEETVAVAGSIKATEGDGTVGAVSANEDEFYGTAAMPHQTKRKRHKRKSEQKKDKKEEDKQSDERSLLPYNCEKDTVKNNNIYALDSNVVSILMLNLVENVRINCNVNFDVVTLQIWDSNTAYNRCSLNFVIEYFHMNFCTLNIYEQNLSSTNKELLNEKGNISFLKNRLNFNLNPDEGYDVNNVRRNSKEGGDAISNDKNSIFYKKKCQDLTLQDNSKISWNNKEKIVPNSEVSNFPHCSSHHNNSDKNSRYKYSKSAVDLSKNDHSVGQNVKQNLSMTKNINHVNRVVNVKIFNTDAKLVNDRRTQHFNDLPENNTSDSIRDNCETLNTLKKEKLRDESGKKRLWTFFNKEKFLKNIEQFNIEIKKIFKNLFFRRKIDVEDIEMEEGKVKHGNKLAMKKQENGNNIFLKNEYMFNDIKNYNENKVNKNIECKIKFLIYCENFNKKENSYQTFIEPICTEIIALKKDIESPIHLYYYFSWLNINWNFNFLDNILSLCCSVIFSMITQRTRLLLGRHMNDIDNRKNYKELIHAGKNEKIDKIDDSSSKYPNVNNNIIYQTEYDDNNTEKKGLSEMGDTHTSMYLPNRYGVMNDEQHKDLAIITNENILFRFNKFDVLNTVNRSLDTYIFGELILEKLLRNYQYSCQYPGDYIAKYENEFNVDKLHAPSEQLLHIKLFNYIKKKKRLEMNNICKINNLLGQPIAICTIHEKDVTNNDVENANLQRNSRVNRQSNLNKHDIFLHTVNTLSGRKFTRNGSRRYNVHLSRGSANGRKEKRERQNDGDVGGGIERKRDKKMEYYHHRHLERFNSEKLSKGENESAVNVEDTDSEKSDVYSEYRKSDEGTQSARNRRQGRNVYALDSDSSRSSGKHSIKYQWKIISNNESLDLPTYENGKVKFFLIRFRLLNYIYDIPSSILNTECENEDVIRLVMPERRLPPNINKQVEQDLYNEELLELDNKPSFHSNYHTIYPTNYYTPRKYIANKEDIWKPCNIPQPRNHLFIFFRTSSRISHEEKQEYDFFLSSIVAVKNNTDFPLYLFKSIPGNSNKSGIFKEYFFKYNIIPSPPPTYTLKIDKKIEKYIERKININNYANEKTNGINIKENQNNVENGNKKDHMKKVKRIKRIKRIQRRIHKQMLPGKNYEQTLNMHDIFTYNNSDSGDKLEEKTNSRKYTQNKSYLYGRKFIKNIFPLMKLSSIEHYISGDIKFSSLAPLKYKKKKKEKSKLKYELQKKLIKKKIKELYLKRHRNLRRNIMSINDSFFRFAKKSSSSISLKLSNGSANITDLSNITLSTLSSSFFSFDTHHSNSSLYDNSLYDYDKDNCEEQALLNEYFKKQSDKTKGLDVIEIANNSSKLIPIPLYWLVAENAFIWLSIQNENIYKTGLYEFLEGEEYNADYICTKGTLDNMLNYQSPFSADPLKQFKPYLIRLKNHLLIENEMLTKEQNKNTTNVLNNYNLNYINLKEVYFTSTIISVYNPNSVLHKKDAHNFYQINIEHALMINNGLPKTMYLNYELFNNKPKKYVKKSISAYTSFHSTDKSNTCKTSTKMDQSCSLGSLCVTESEDEASSPYRGDITQEDDVRRSALQKNNTLQQDGNNGEDKTVTCIESEGEGNNDSICNGAHMNGPTSSSDNFHIVDEKKEKSKVEQNSNENRGNGREKITHFVDRLYKNTWKEKKNTERVENKDRLCYNNSEESNGINDKQLLMKEINSDKNVFIYRNIKKENNVNKENIKRKSYLEESNFIVNIKKENNKDIYQIKINPGQSIKLPFVPHNVTISFDGYYSRNITINYPHKKGREKVILEKEVNDDVGSFFTFDYEEKEVSHSLSKYLSTSGSYSISYSEKGAREDDKCEEVKWRGDRCEEVNCDGLNRVNRKPICRRSEYPDSMAPSNVVSKDGMINMEDMNKVRWENDNSVLNKCAKYRTSKYEEYQRQLTIWAIFNEFYETVKNRYQDISLEKIHHGTYSVSCTFFVSACVINRLNYPIKLKRLNNDNVIVIEPYVRKLLPCEFSVRRNKIVISYDTLKEVKSWTNYPLKRYMIKRTKLGRTRNIIKKNKKIMLNGTTNKEKKCMQEDSFLKNHTILDVTKKKELNCSMEGNSRNGSTTPRMDITKNAEESKEKKELYKSNFFSRMKNRNGKCFLYRSNINKPLESEDFRITDLSITRLTCCNNNKNMPQLKYSVYMSIAPMPFFRTTVMEILPYIVIINNTKMNIVFQEFIKNYTYFRYNTLEPGAYVEFHPQSKKKVMLKICGIFQNSFNYLVDDYLQKELYLENLERENERLLDRLKQEDCADNDGDSKGKCGIKGGSEKDENAKGGNKSGSRGNIDKCDCTVNRGNYGIVTKNDSLSISQKLSVFFDIDKPSNMKRHTSSKNLSNSVKEGAPIREEGITNLSSFRGSNNVKNYKKIDELQFLHWSEVLDLTRVSMVYFRHPVVSNKCFKKEEKKLRKLNFLLRKNGKNDSTYMNISEELMKTNPVPYEYTCCSMEITTFKGCKFVRFQDIDVVPYYLINLTKYNIKLRQVGIYEHSEILQKIPKKKKKTFDEIFKNYAFNFSFYNPYKDPKLKISILFSNKRSDKNKKQKKKTNVKNRYVNLKYTNTLKINIKNEINYLNFLANNYVTANDEAKAINDKILHLKRFTEQIDNISDENVNIIDLGNCSNVTLLKLKQGDTAFIYILCTKRTYNGKTIFTFENYNDLIGIFLNSNNISFNNKHNYKLMKSFHLLSTKIKNTYLKKKNKEHTKRSKSKNSEDFKRKKDNQNIWYLLNLFKKKSVPCTLEGDTRISHIITDLYEKKIVNREEKKKKIIPNLNIFAHFIFKGLGLSINNHNLEEILYLSMEYILVVYKQISDRDMFHINIGWLQIDNHTKNSDYKNVLLPIVDAKAQGARTTTFPDDPHAADHYRRSSHGRIDRHARHDSYYRNNGYDESESSRERHYRCAEEIALCGRKSREDSNESFPYRSQDSNNFSKSDSQNMLHSFYTNRKMSYDSYFEKDDILISTNRNNPLYNSYRFFIPSFFYSEYNSILNTTIVKQKRGNMKNFLELSEVNIKISPLSINIDSYFIIEILKIFDELLKIVEYDLSNYNSLNLEKNIELRDTDFDCLEYKKNIGPLEELLKHHILRDYHLYERIANFKFSTIDDLGGKSGESNGKERSIEKGESNVNVRSGVNVGDIGNMRSSVNVGDIGNMRSSVNVGDIGNVRSSVNVGDIGNMRSSVNVGDIGKGDMPDLRAYITLMNEYKNLEQSSKNVKQSSKDRIIYPKEIYGRTKENGDMNNLERESDHFLTITNDVLLQTKDYSKERKIRMKSKRDSDVVQKREKEDKKNSINHEDMFNEEKMNYMHICEKYYKSLLNNRKRILKKIQNINLKNNLISFDKIFISKLEINEIKLIINIKNKSLSYSKKSEIMESNVMNALVVLIMNIPNISDAHLYFEKETKKNMCGSLYVLIFNEIMNDYINPGIDKMFNVLGAIDFIGNPLIIYKHWKKGYNTFINDLKKSIDSCSFPLLFCILLLNIIGRFGKSLLSGILEGVSRLCGSWSTCFERFSRNADNFSIVTNSNFLQNEILDQPSNCGEGIFYGCQSFLNILAISCVNTLYKPFIALKKSKCFRKNEKEKLKLFLSTFKVLSYGLFSGCSSLFFGFFNSIFSFFTFLFIGTLNQIQTLTMKSVVRPKKMSIIREYAKFVNYEYPLSFSNHVINEKKKKKELLKKNIIAVILLYTIKDNNPSNVKNFLWVSSKEVGYCEKDKLLWALYINWIIKVDVLLIRVDNGQVKGYTILNRSGRDGRKRRNYQEGDGQGGEGQDEIRGKIKTKWKLQNLFNPQNYRQFSDFKPSYYIRILYRSVYKVKKTHGRSKIKNFTLSRKHDANYKIKQILRKNTYEKYFEKEFKKEHMSYDQNDGNSKEEEKNIGCFNKKKNSVKHDVKRLKRVDTSKKERTEKESQCRRKHYHKREKYFLNGPRNCNPTNTPPKNEDLLIPYEEVGIRDESKRKKHTDHYQLKDANKASEECNKVHKIEQKKKNARKHHNGMGFFNTQPYCKRAAIYQLMGSGKIEGKYLGILAPCVNILHSIETAEHTA</sequence>
<feature type="region of interest" description="Disordered" evidence="3">
    <location>
        <begin position="6947"/>
        <end position="6967"/>
    </location>
</feature>
<dbReference type="EMBL" id="FLQV01000572">
    <property type="protein sequence ID" value="SBS96175.1"/>
    <property type="molecule type" value="Genomic_DNA"/>
</dbReference>
<dbReference type="GO" id="GO:0045053">
    <property type="term" value="P:protein retention in Golgi apparatus"/>
    <property type="evidence" value="ECO:0007669"/>
    <property type="project" value="TreeGrafter"/>
</dbReference>
<evidence type="ECO:0008006" key="6">
    <source>
        <dbReference type="Google" id="ProtNLM"/>
    </source>
</evidence>
<feature type="region of interest" description="Disordered" evidence="3">
    <location>
        <begin position="5933"/>
        <end position="5952"/>
    </location>
</feature>
<feature type="region of interest" description="Disordered" evidence="3">
    <location>
        <begin position="3014"/>
        <end position="3037"/>
    </location>
</feature>
<feature type="compositionally biased region" description="Polar residues" evidence="3">
    <location>
        <begin position="457"/>
        <end position="470"/>
    </location>
</feature>
<feature type="compositionally biased region" description="Basic and acidic residues" evidence="3">
    <location>
        <begin position="5914"/>
        <end position="5927"/>
    </location>
</feature>
<feature type="region of interest" description="Disordered" evidence="3">
    <location>
        <begin position="5908"/>
        <end position="5927"/>
    </location>
</feature>
<feature type="region of interest" description="Disordered" evidence="3">
    <location>
        <begin position="1912"/>
        <end position="1946"/>
    </location>
</feature>
<feature type="region of interest" description="Disordered" evidence="3">
    <location>
        <begin position="3259"/>
        <end position="3278"/>
    </location>
</feature>
<accession>A0A1A8WT93</accession>
<feature type="compositionally biased region" description="Basic and acidic residues" evidence="3">
    <location>
        <begin position="3797"/>
        <end position="3807"/>
    </location>
</feature>
<feature type="coiled-coil region" evidence="2">
    <location>
        <begin position="5287"/>
        <end position="5314"/>
    </location>
</feature>
<evidence type="ECO:0000313" key="5">
    <source>
        <dbReference type="Proteomes" id="UP000078546"/>
    </source>
</evidence>
<feature type="compositionally biased region" description="Basic and acidic residues" evidence="3">
    <location>
        <begin position="3077"/>
        <end position="3095"/>
    </location>
</feature>
<feature type="compositionally biased region" description="Basic residues" evidence="3">
    <location>
        <begin position="1912"/>
        <end position="1926"/>
    </location>
</feature>
<evidence type="ECO:0000256" key="1">
    <source>
        <dbReference type="ARBA" id="ARBA00006545"/>
    </source>
</evidence>
<feature type="compositionally biased region" description="Basic and acidic residues" evidence="3">
    <location>
        <begin position="3014"/>
        <end position="3024"/>
    </location>
</feature>
<feature type="region of interest" description="Disordered" evidence="3">
    <location>
        <begin position="1344"/>
        <end position="1371"/>
    </location>
</feature>
<dbReference type="InterPro" id="IPR026847">
    <property type="entry name" value="VPS13"/>
</dbReference>
<dbReference type="Proteomes" id="UP000078546">
    <property type="component" value="Unassembled WGS sequence"/>
</dbReference>